<dbReference type="Gene3D" id="1.20.120.530">
    <property type="entry name" value="GntR ligand-binding domain-like"/>
    <property type="match status" value="1"/>
</dbReference>
<dbReference type="SUPFAM" id="SSF46785">
    <property type="entry name" value="Winged helix' DNA-binding domain"/>
    <property type="match status" value="1"/>
</dbReference>
<dbReference type="Pfam" id="PF07729">
    <property type="entry name" value="FCD"/>
    <property type="match status" value="1"/>
</dbReference>
<dbReference type="PANTHER" id="PTHR43537:SF5">
    <property type="entry name" value="UXU OPERON TRANSCRIPTIONAL REGULATOR"/>
    <property type="match status" value="1"/>
</dbReference>
<evidence type="ECO:0000259" key="5">
    <source>
        <dbReference type="PROSITE" id="PS50949"/>
    </source>
</evidence>
<dbReference type="PANTHER" id="PTHR43537">
    <property type="entry name" value="TRANSCRIPTIONAL REGULATOR, GNTR FAMILY"/>
    <property type="match status" value="1"/>
</dbReference>
<sequence>MGRPGAKLKTSDIENAKTPSPRASREPAAPTRSVPAAFAPIRPLRISEEIGARIRQQIAAGELKPNDRLPTERELSDMFAVSRMAVREGMRNLEAAGLITLRKGRNGGAFVAESGAKLVTQSFRDMIDLGRASLDMLLEARLHVMGTVVRLACRRATPADLVALQQNLDEAAALTERGLLEERTSKAIGFNRLLAEATGNIMLTAVVEGLSEVLRHFVAQAGRRVHDPVLAVRRKLLAQISARDEEGAVLTMETYLRGLQDYLDNARR</sequence>
<keyword evidence="1" id="KW-0805">Transcription regulation</keyword>
<organism evidence="6 7">
    <name type="scientific">Humitalea rosea</name>
    <dbReference type="NCBI Taxonomy" id="990373"/>
    <lineage>
        <taxon>Bacteria</taxon>
        <taxon>Pseudomonadati</taxon>
        <taxon>Pseudomonadota</taxon>
        <taxon>Alphaproteobacteria</taxon>
        <taxon>Acetobacterales</taxon>
        <taxon>Roseomonadaceae</taxon>
        <taxon>Humitalea</taxon>
    </lineage>
</organism>
<feature type="region of interest" description="Disordered" evidence="4">
    <location>
        <begin position="1"/>
        <end position="36"/>
    </location>
</feature>
<dbReference type="GO" id="GO:0003677">
    <property type="term" value="F:DNA binding"/>
    <property type="evidence" value="ECO:0007669"/>
    <property type="project" value="UniProtKB-KW"/>
</dbReference>
<dbReference type="PROSITE" id="PS50949">
    <property type="entry name" value="HTH_GNTR"/>
    <property type="match status" value="1"/>
</dbReference>
<dbReference type="InterPro" id="IPR036390">
    <property type="entry name" value="WH_DNA-bd_sf"/>
</dbReference>
<dbReference type="Proteomes" id="UP000249688">
    <property type="component" value="Unassembled WGS sequence"/>
</dbReference>
<dbReference type="Pfam" id="PF00392">
    <property type="entry name" value="GntR"/>
    <property type="match status" value="1"/>
</dbReference>
<name>A0A2W7IND4_9PROT</name>
<dbReference type="AlphaFoldDB" id="A0A2W7IND4"/>
<feature type="domain" description="HTH gntR-type" evidence="5">
    <location>
        <begin position="44"/>
        <end position="114"/>
    </location>
</feature>
<dbReference type="GO" id="GO:0003700">
    <property type="term" value="F:DNA-binding transcription factor activity"/>
    <property type="evidence" value="ECO:0007669"/>
    <property type="project" value="InterPro"/>
</dbReference>
<comment type="caution">
    <text evidence="6">The sequence shown here is derived from an EMBL/GenBank/DDBJ whole genome shotgun (WGS) entry which is preliminary data.</text>
</comment>
<proteinExistence type="predicted"/>
<evidence type="ECO:0000256" key="3">
    <source>
        <dbReference type="ARBA" id="ARBA00023163"/>
    </source>
</evidence>
<dbReference type="RefSeq" id="WP_111396940.1">
    <property type="nucleotide sequence ID" value="NZ_QKYU01000004.1"/>
</dbReference>
<dbReference type="SMART" id="SM00895">
    <property type="entry name" value="FCD"/>
    <property type="match status" value="1"/>
</dbReference>
<gene>
    <name evidence="6" type="ORF">C8P66_10413</name>
</gene>
<dbReference type="EMBL" id="QKYU01000004">
    <property type="protein sequence ID" value="PZW48599.1"/>
    <property type="molecule type" value="Genomic_DNA"/>
</dbReference>
<dbReference type="InterPro" id="IPR011711">
    <property type="entry name" value="GntR_C"/>
</dbReference>
<keyword evidence="7" id="KW-1185">Reference proteome</keyword>
<accession>A0A2W7IND4</accession>
<protein>
    <submittedName>
        <fullName evidence="6">GntR family transcriptional regulator</fullName>
    </submittedName>
</protein>
<dbReference type="InterPro" id="IPR000524">
    <property type="entry name" value="Tscrpt_reg_HTH_GntR"/>
</dbReference>
<keyword evidence="3" id="KW-0804">Transcription</keyword>
<reference evidence="6 7" key="1">
    <citation type="submission" date="2018-06" db="EMBL/GenBank/DDBJ databases">
        <title>Genomic Encyclopedia of Archaeal and Bacterial Type Strains, Phase II (KMG-II): from individual species to whole genera.</title>
        <authorList>
            <person name="Goeker M."/>
        </authorList>
    </citation>
    <scope>NUCLEOTIDE SEQUENCE [LARGE SCALE GENOMIC DNA]</scope>
    <source>
        <strain evidence="6 7">DSM 24525</strain>
    </source>
</reference>
<evidence type="ECO:0000256" key="2">
    <source>
        <dbReference type="ARBA" id="ARBA00023125"/>
    </source>
</evidence>
<evidence type="ECO:0000313" key="7">
    <source>
        <dbReference type="Proteomes" id="UP000249688"/>
    </source>
</evidence>
<dbReference type="SMART" id="SM00345">
    <property type="entry name" value="HTH_GNTR"/>
    <property type="match status" value="1"/>
</dbReference>
<evidence type="ECO:0000256" key="4">
    <source>
        <dbReference type="SAM" id="MobiDB-lite"/>
    </source>
</evidence>
<dbReference type="SUPFAM" id="SSF48008">
    <property type="entry name" value="GntR ligand-binding domain-like"/>
    <property type="match status" value="1"/>
</dbReference>
<dbReference type="InterPro" id="IPR036388">
    <property type="entry name" value="WH-like_DNA-bd_sf"/>
</dbReference>
<dbReference type="Gene3D" id="1.10.10.10">
    <property type="entry name" value="Winged helix-like DNA-binding domain superfamily/Winged helix DNA-binding domain"/>
    <property type="match status" value="1"/>
</dbReference>
<dbReference type="InterPro" id="IPR008920">
    <property type="entry name" value="TF_FadR/GntR_C"/>
</dbReference>
<dbReference type="CDD" id="cd07377">
    <property type="entry name" value="WHTH_GntR"/>
    <property type="match status" value="1"/>
</dbReference>
<feature type="compositionally biased region" description="Low complexity" evidence="4">
    <location>
        <begin position="18"/>
        <end position="33"/>
    </location>
</feature>
<dbReference type="PRINTS" id="PR00035">
    <property type="entry name" value="HTHGNTR"/>
</dbReference>
<evidence type="ECO:0000256" key="1">
    <source>
        <dbReference type="ARBA" id="ARBA00023015"/>
    </source>
</evidence>
<evidence type="ECO:0000313" key="6">
    <source>
        <dbReference type="EMBL" id="PZW48599.1"/>
    </source>
</evidence>
<keyword evidence="2" id="KW-0238">DNA-binding</keyword>